<evidence type="ECO:0000313" key="2">
    <source>
        <dbReference type="EMBL" id="CAB4540638.1"/>
    </source>
</evidence>
<dbReference type="InterPro" id="IPR011042">
    <property type="entry name" value="6-blade_b-propeller_TolB-like"/>
</dbReference>
<dbReference type="EMBL" id="CAEZSI010000073">
    <property type="protein sequence ID" value="CAB4540638.1"/>
    <property type="molecule type" value="Genomic_DNA"/>
</dbReference>
<evidence type="ECO:0000256" key="1">
    <source>
        <dbReference type="SAM" id="MobiDB-lite"/>
    </source>
</evidence>
<organism evidence="2">
    <name type="scientific">freshwater metagenome</name>
    <dbReference type="NCBI Taxonomy" id="449393"/>
    <lineage>
        <taxon>unclassified sequences</taxon>
        <taxon>metagenomes</taxon>
        <taxon>ecological metagenomes</taxon>
    </lineage>
</organism>
<feature type="region of interest" description="Disordered" evidence="1">
    <location>
        <begin position="112"/>
        <end position="132"/>
    </location>
</feature>
<proteinExistence type="predicted"/>
<dbReference type="Gene3D" id="2.120.10.30">
    <property type="entry name" value="TolB, C-terminal domain"/>
    <property type="match status" value="1"/>
</dbReference>
<gene>
    <name evidence="2" type="ORF">UFOPK1412_00634</name>
</gene>
<name>A0A6J6BR28_9ZZZZ</name>
<sequence>MNKRVAAFVVITVLAGFTILITYLHSDKPSLSGTLIYHRYTDYQSWDATMWTIDMATGKKSQVNQSWHTMISPINAHFSSDGQTITFMGSAAGLPEPEWDVFTSHWNGQGWDEPKNLTGPNGARDEDPKFSPHGQTIIYKEDGVLVTMNADGSNKTYLTKGQPESSMPYFANNGKDILFERSGDIYLLRDGKTIKMFAGAGQSSYYPIGLDDESFLYTRVQNTKHDSIMQGFYSGAPSTPYFFNSTDWDTSDSYPYKDGSRIIFYVTGDFLIPHGGYNLAFADLKTHTRWDIDQWFKGVESSDINTELQELGPAWTPTVFAQP</sequence>
<protein>
    <submittedName>
        <fullName evidence="2">Unannotated protein</fullName>
    </submittedName>
</protein>
<dbReference type="PANTHER" id="PTHR36842:SF1">
    <property type="entry name" value="PROTEIN TOLB"/>
    <property type="match status" value="1"/>
</dbReference>
<accession>A0A6J6BR28</accession>
<dbReference type="SUPFAM" id="SSF82171">
    <property type="entry name" value="DPP6 N-terminal domain-like"/>
    <property type="match status" value="1"/>
</dbReference>
<dbReference type="PANTHER" id="PTHR36842">
    <property type="entry name" value="PROTEIN TOLB HOMOLOG"/>
    <property type="match status" value="1"/>
</dbReference>
<dbReference type="AlphaFoldDB" id="A0A6J6BR28"/>
<reference evidence="2" key="1">
    <citation type="submission" date="2020-05" db="EMBL/GenBank/DDBJ databases">
        <authorList>
            <person name="Chiriac C."/>
            <person name="Salcher M."/>
            <person name="Ghai R."/>
            <person name="Kavagutti S V."/>
        </authorList>
    </citation>
    <scope>NUCLEOTIDE SEQUENCE</scope>
</reference>